<evidence type="ECO:0000256" key="4">
    <source>
        <dbReference type="ARBA" id="ARBA00022670"/>
    </source>
</evidence>
<keyword evidence="6 10" id="KW-0378">Hydrolase</keyword>
<dbReference type="Gene3D" id="1.20.1540.10">
    <property type="entry name" value="Rhomboid-like"/>
    <property type="match status" value="1"/>
</dbReference>
<name>A0A1Y2D3X7_9FUNG</name>
<dbReference type="EC" id="3.4.21.105" evidence="10"/>
<dbReference type="InterPro" id="IPR002610">
    <property type="entry name" value="Peptidase_S54_rhomboid-like"/>
</dbReference>
<evidence type="ECO:0000256" key="2">
    <source>
        <dbReference type="ARBA" id="ARBA00004141"/>
    </source>
</evidence>
<evidence type="ECO:0000256" key="5">
    <source>
        <dbReference type="ARBA" id="ARBA00022692"/>
    </source>
</evidence>
<feature type="transmembrane region" description="Helical" evidence="10">
    <location>
        <begin position="7"/>
        <end position="26"/>
    </location>
</feature>
<keyword evidence="13" id="KW-1185">Reference proteome</keyword>
<dbReference type="GO" id="GO:0004252">
    <property type="term" value="F:serine-type endopeptidase activity"/>
    <property type="evidence" value="ECO:0007669"/>
    <property type="project" value="InterPro"/>
</dbReference>
<dbReference type="GO" id="GO:0006508">
    <property type="term" value="P:proteolysis"/>
    <property type="evidence" value="ECO:0007669"/>
    <property type="project" value="UniProtKB-KW"/>
</dbReference>
<evidence type="ECO:0000256" key="1">
    <source>
        <dbReference type="ARBA" id="ARBA00000156"/>
    </source>
</evidence>
<feature type="transmembrane region" description="Helical" evidence="10">
    <location>
        <begin position="260"/>
        <end position="279"/>
    </location>
</feature>
<comment type="caution">
    <text evidence="12">The sequence shown here is derived from an EMBL/GenBank/DDBJ whole genome shotgun (WGS) entry which is preliminary data.</text>
</comment>
<dbReference type="GO" id="GO:0016020">
    <property type="term" value="C:membrane"/>
    <property type="evidence" value="ECO:0007669"/>
    <property type="project" value="UniProtKB-SubCell"/>
</dbReference>
<gene>
    <name evidence="12" type="ORF">LY90DRAFT_413473</name>
</gene>
<keyword evidence="8 10" id="KW-1133">Transmembrane helix</keyword>
<comment type="function">
    <text evidence="10">Serine protease involved in intramembrane proteolysis.</text>
</comment>
<keyword evidence="4 10" id="KW-0645">Protease</keyword>
<dbReference type="PANTHER" id="PTHR22936:SF69">
    <property type="entry name" value="RHOMBOID-LIKE PROTEIN"/>
    <property type="match status" value="1"/>
</dbReference>
<evidence type="ECO:0000256" key="3">
    <source>
        <dbReference type="ARBA" id="ARBA00009045"/>
    </source>
</evidence>
<dbReference type="AlphaFoldDB" id="A0A1Y2D3X7"/>
<dbReference type="STRING" id="1754190.A0A1Y2D3X7"/>
<comment type="catalytic activity">
    <reaction evidence="1 10">
        <text>Cleaves type-1 transmembrane domains using a catalytic dyad composed of serine and histidine that are contributed by different transmembrane domains.</text>
        <dbReference type="EC" id="3.4.21.105"/>
    </reaction>
</comment>
<feature type="transmembrane region" description="Helical" evidence="10">
    <location>
        <begin position="110"/>
        <end position="132"/>
    </location>
</feature>
<keyword evidence="7 10" id="KW-0720">Serine protease</keyword>
<proteinExistence type="inferred from homology"/>
<keyword evidence="9 10" id="KW-0472">Membrane</keyword>
<dbReference type="Pfam" id="PF01694">
    <property type="entry name" value="Rhomboid"/>
    <property type="match status" value="1"/>
</dbReference>
<dbReference type="PANTHER" id="PTHR22936">
    <property type="entry name" value="RHOMBOID-RELATED"/>
    <property type="match status" value="1"/>
</dbReference>
<accession>A0A1Y2D3X7</accession>
<dbReference type="InterPro" id="IPR022764">
    <property type="entry name" value="Peptidase_S54_rhomboid_dom"/>
</dbReference>
<evidence type="ECO:0000313" key="12">
    <source>
        <dbReference type="EMBL" id="ORY53960.1"/>
    </source>
</evidence>
<keyword evidence="5 10" id="KW-0812">Transmembrane</keyword>
<organism evidence="12 13">
    <name type="scientific">Neocallimastix californiae</name>
    <dbReference type="NCBI Taxonomy" id="1754190"/>
    <lineage>
        <taxon>Eukaryota</taxon>
        <taxon>Fungi</taxon>
        <taxon>Fungi incertae sedis</taxon>
        <taxon>Chytridiomycota</taxon>
        <taxon>Chytridiomycota incertae sedis</taxon>
        <taxon>Neocallimastigomycetes</taxon>
        <taxon>Neocallimastigales</taxon>
        <taxon>Neocallimastigaceae</taxon>
        <taxon>Neocallimastix</taxon>
    </lineage>
</organism>
<evidence type="ECO:0000256" key="7">
    <source>
        <dbReference type="ARBA" id="ARBA00022825"/>
    </source>
</evidence>
<feature type="transmembrane region" description="Helical" evidence="10">
    <location>
        <begin position="144"/>
        <end position="164"/>
    </location>
</feature>
<evidence type="ECO:0000256" key="9">
    <source>
        <dbReference type="ARBA" id="ARBA00023136"/>
    </source>
</evidence>
<evidence type="ECO:0000256" key="6">
    <source>
        <dbReference type="ARBA" id="ARBA00022801"/>
    </source>
</evidence>
<dbReference type="SUPFAM" id="SSF144091">
    <property type="entry name" value="Rhomboid-like"/>
    <property type="match status" value="1"/>
</dbReference>
<dbReference type="Proteomes" id="UP000193920">
    <property type="component" value="Unassembled WGS sequence"/>
</dbReference>
<comment type="subcellular location">
    <subcellularLocation>
        <location evidence="2 10">Membrane</location>
        <topology evidence="2 10">Multi-pass membrane protein</topology>
    </subcellularLocation>
</comment>
<dbReference type="EMBL" id="MCOG01000090">
    <property type="protein sequence ID" value="ORY53960.1"/>
    <property type="molecule type" value="Genomic_DNA"/>
</dbReference>
<feature type="transmembrane region" description="Helical" evidence="10">
    <location>
        <begin position="229"/>
        <end position="248"/>
    </location>
</feature>
<feature type="domain" description="Peptidase S54 rhomboid" evidence="11">
    <location>
        <begin position="108"/>
        <end position="243"/>
    </location>
</feature>
<feature type="transmembrane region" description="Helical" evidence="10">
    <location>
        <begin position="170"/>
        <end position="191"/>
    </location>
</feature>
<dbReference type="InterPro" id="IPR035952">
    <property type="entry name" value="Rhomboid-like_sf"/>
</dbReference>
<reference evidence="12 13" key="1">
    <citation type="submission" date="2016-08" db="EMBL/GenBank/DDBJ databases">
        <title>A Parts List for Fungal Cellulosomes Revealed by Comparative Genomics.</title>
        <authorList>
            <consortium name="DOE Joint Genome Institute"/>
            <person name="Haitjema C.H."/>
            <person name="Gilmore S.P."/>
            <person name="Henske J.K."/>
            <person name="Solomon K.V."/>
            <person name="De Groot R."/>
            <person name="Kuo A."/>
            <person name="Mondo S.J."/>
            <person name="Salamov A.A."/>
            <person name="Labutti K."/>
            <person name="Zhao Z."/>
            <person name="Chiniquy J."/>
            <person name="Barry K."/>
            <person name="Brewer H.M."/>
            <person name="Purvine S.O."/>
            <person name="Wright A.T."/>
            <person name="Boxma B."/>
            <person name="Van Alen T."/>
            <person name="Hackstein J.H."/>
            <person name="Baker S.E."/>
            <person name="Grigoriev I.V."/>
            <person name="O'Malley M.A."/>
        </authorList>
    </citation>
    <scope>NUCLEOTIDE SEQUENCE [LARGE SCALE GENOMIC DNA]</scope>
    <source>
        <strain evidence="12 13">G1</strain>
    </source>
</reference>
<evidence type="ECO:0000259" key="11">
    <source>
        <dbReference type="Pfam" id="PF01694"/>
    </source>
</evidence>
<protein>
    <recommendedName>
        <fullName evidence="10">Rhomboid-type serine protease</fullName>
        <ecNumber evidence="10">3.4.21.105</ecNumber>
    </recommendedName>
</protein>
<feature type="transmembrane region" description="Helical" evidence="10">
    <location>
        <begin position="203"/>
        <end position="223"/>
    </location>
</feature>
<sequence>MHPHKPYFMTVVTAIQVFLLIVGMILNMKNNGSPISPIKNNLMIGPDSTVLIHMGAKYSLCMKELYPSNSTFNCVNGIKGSVVDNNGNNYCTLSDFCGMGMKQGDEPKQWYRFITAIFLHAGVLHIVFNLLFQVRTGFDMERDYGSWRIGIIYIATGIFGFAFGGSNNKLPSVGCSGALYGLLGCLFLDLFQSWKLIINPWRELVKMLLVIISSFAVGLIHFIDNSAHVGGFISGILTGLIFIPTISFSKLDLKIKRGSMIASIFITTYAFFWVFRTFYSDDHPCKWCKYINCIDYKDWCANYE</sequence>
<evidence type="ECO:0000313" key="13">
    <source>
        <dbReference type="Proteomes" id="UP000193920"/>
    </source>
</evidence>
<evidence type="ECO:0000256" key="10">
    <source>
        <dbReference type="RuleBase" id="RU362115"/>
    </source>
</evidence>
<evidence type="ECO:0000256" key="8">
    <source>
        <dbReference type="ARBA" id="ARBA00022989"/>
    </source>
</evidence>
<dbReference type="OrthoDB" id="2146116at2759"/>
<comment type="similarity">
    <text evidence="3 10">Belongs to the peptidase S54 family.</text>
</comment>